<protein>
    <recommendedName>
        <fullName evidence="5">Ribonuclease VapC</fullName>
        <shortName evidence="5">RNase VapC</shortName>
        <ecNumber evidence="5">3.1.-.-</ecNumber>
    </recommendedName>
    <alternativeName>
        <fullName evidence="5">Toxin VapC</fullName>
    </alternativeName>
</protein>
<keyword evidence="8" id="KW-1185">Reference proteome</keyword>
<keyword evidence="1 5" id="KW-1277">Toxin-antitoxin system</keyword>
<keyword evidence="5" id="KW-0460">Magnesium</keyword>
<evidence type="ECO:0000256" key="2">
    <source>
        <dbReference type="ARBA" id="ARBA00022722"/>
    </source>
</evidence>
<keyword evidence="7" id="KW-0614">Plasmid</keyword>
<dbReference type="CDD" id="cd09871">
    <property type="entry name" value="PIN_MtVapC28-VapC30-like"/>
    <property type="match status" value="1"/>
</dbReference>
<reference evidence="7" key="1">
    <citation type="journal article" date="2019" name="Phytopathology">
        <title>A Novel Group of Rhizobium tumorigenes-Like Agrobacteria Associated with Crown Gall Disease of Rhododendron and Blueberry.</title>
        <authorList>
            <person name="Kuzmanovic N."/>
            <person name="Behrens P."/>
            <person name="Idczak E."/>
            <person name="Wagner S."/>
            <person name="Gotz M."/>
            <person name="Sproer C."/>
            <person name="Bunk B."/>
            <person name="Overmann J."/>
            <person name="Smalla K."/>
        </authorList>
    </citation>
    <scope>NUCLEOTIDE SEQUENCE</scope>
    <source>
        <strain evidence="7">Rho-6.2</strain>
    </source>
</reference>
<proteinExistence type="inferred from homology"/>
<keyword evidence="2 5" id="KW-0540">Nuclease</keyword>
<feature type="domain" description="PIN" evidence="6">
    <location>
        <begin position="3"/>
        <end position="141"/>
    </location>
</feature>
<evidence type="ECO:0000256" key="3">
    <source>
        <dbReference type="ARBA" id="ARBA00022723"/>
    </source>
</evidence>
<evidence type="ECO:0000259" key="6">
    <source>
        <dbReference type="Pfam" id="PF01850"/>
    </source>
</evidence>
<keyword evidence="3 5" id="KW-0479">Metal-binding</keyword>
<name>A0ABY8IUH9_9HYPH</name>
<dbReference type="InterPro" id="IPR022907">
    <property type="entry name" value="VapC_family"/>
</dbReference>
<feature type="binding site" evidence="5">
    <location>
        <position position="5"/>
    </location>
    <ligand>
        <name>Mg(2+)</name>
        <dbReference type="ChEBI" id="CHEBI:18420"/>
    </ligand>
</feature>
<comment type="similarity">
    <text evidence="5">Belongs to the PINc/VapC protein family.</text>
</comment>
<dbReference type="SUPFAM" id="SSF88723">
    <property type="entry name" value="PIN domain-like"/>
    <property type="match status" value="1"/>
</dbReference>
<evidence type="ECO:0000256" key="1">
    <source>
        <dbReference type="ARBA" id="ARBA00022649"/>
    </source>
</evidence>
<organism evidence="7 8">
    <name type="scientific">Rhizobium rhododendri</name>
    <dbReference type="NCBI Taxonomy" id="2506430"/>
    <lineage>
        <taxon>Bacteria</taxon>
        <taxon>Pseudomonadati</taxon>
        <taxon>Pseudomonadota</taxon>
        <taxon>Alphaproteobacteria</taxon>
        <taxon>Hyphomicrobiales</taxon>
        <taxon>Rhizobiaceae</taxon>
        <taxon>Rhizobium/Agrobacterium group</taxon>
        <taxon>Rhizobium</taxon>
    </lineage>
</organism>
<dbReference type="Gene3D" id="3.40.50.1010">
    <property type="entry name" value="5'-nuclease"/>
    <property type="match status" value="1"/>
</dbReference>
<keyword evidence="5" id="KW-0800">Toxin</keyword>
<dbReference type="EMBL" id="CP117269">
    <property type="protein sequence ID" value="WFS26374.1"/>
    <property type="molecule type" value="Genomic_DNA"/>
</dbReference>
<feature type="binding site" evidence="5">
    <location>
        <position position="116"/>
    </location>
    <ligand>
        <name>Mg(2+)</name>
        <dbReference type="ChEBI" id="CHEBI:18420"/>
    </ligand>
</feature>
<gene>
    <name evidence="5" type="primary">vapC</name>
    <name evidence="7" type="ORF">PR018_25520</name>
</gene>
<accession>A0ABY8IUH9</accession>
<dbReference type="InterPro" id="IPR029060">
    <property type="entry name" value="PIN-like_dom_sf"/>
</dbReference>
<dbReference type="InterPro" id="IPR002716">
    <property type="entry name" value="PIN_dom"/>
</dbReference>
<evidence type="ECO:0000256" key="5">
    <source>
        <dbReference type="HAMAP-Rule" id="MF_00265"/>
    </source>
</evidence>
<comment type="function">
    <text evidence="5">Toxic component of a toxin-antitoxin (TA) system. An RNase.</text>
</comment>
<evidence type="ECO:0000313" key="8">
    <source>
        <dbReference type="Proteomes" id="UP000318939"/>
    </source>
</evidence>
<evidence type="ECO:0000256" key="4">
    <source>
        <dbReference type="ARBA" id="ARBA00022801"/>
    </source>
</evidence>
<dbReference type="EC" id="3.1.-.-" evidence="5"/>
<dbReference type="Proteomes" id="UP000318939">
    <property type="component" value="Plasmid pTi6.2"/>
</dbReference>
<comment type="cofactor">
    <cofactor evidence="5">
        <name>Mg(2+)</name>
        <dbReference type="ChEBI" id="CHEBI:18420"/>
    </cofactor>
</comment>
<reference evidence="7" key="2">
    <citation type="journal article" date="2023" name="MicrobiologyOpen">
        <title>Genomics of the tumorigenes clade of the family Rhizobiaceae and description of Rhizobium rhododendri sp. nov.</title>
        <authorList>
            <person name="Kuzmanovic N."/>
            <person name="diCenzo G.C."/>
            <person name="Bunk B."/>
            <person name="Sproeer C."/>
            <person name="Fruehling A."/>
            <person name="Neumann-Schaal M."/>
            <person name="Overmann J."/>
            <person name="Smalla K."/>
        </authorList>
    </citation>
    <scope>NUCLEOTIDE SEQUENCE</scope>
    <source>
        <strain evidence="7">Rho-6.2</strain>
        <plasmid evidence="7">pTi6.2</plasmid>
    </source>
</reference>
<dbReference type="HAMAP" id="MF_00265">
    <property type="entry name" value="VapC_Nob1"/>
    <property type="match status" value="1"/>
</dbReference>
<geneLocation type="plasmid" evidence="7 8">
    <name>pTi6.2</name>
</geneLocation>
<sequence>MLFLDASVIVAILAYEEDREELLDRLGQDEGPFYVSSVARMEASLALARRMAERVGRNKPATPEMLRESRRIVDQFLIDLEARDVMISGDVGTNALDAAQRYGKIVSHPAKLNMGDCFAYACARAYGTKVAYKGNDFSLIDIGLVAPRRFNAGAASEVTPHPFPLGAA</sequence>
<keyword evidence="4 5" id="KW-0378">Hydrolase</keyword>
<evidence type="ECO:0000313" key="7">
    <source>
        <dbReference type="EMBL" id="WFS26374.1"/>
    </source>
</evidence>
<dbReference type="Pfam" id="PF01850">
    <property type="entry name" value="PIN"/>
    <property type="match status" value="1"/>
</dbReference>